<keyword evidence="5 10" id="KW-0460">Magnesium</keyword>
<evidence type="ECO:0000256" key="9">
    <source>
        <dbReference type="ARBA" id="ARBA00038592"/>
    </source>
</evidence>
<evidence type="ECO:0000256" key="10">
    <source>
        <dbReference type="HAMAP-Rule" id="MF_01470"/>
    </source>
</evidence>
<evidence type="ECO:0000313" key="11">
    <source>
        <dbReference type="EMBL" id="AMW35849.1"/>
    </source>
</evidence>
<sequence length="303" mass="32406">MDQIIDLTQDGRHLARDRGFLTVSEGGKRIARVPLDQVAAVLAHAHGITWSNALLAALAEQGTPVVICGSNHRPTGLLWPMEGHHQQGARIRAQWSAPVPLVKGAWKAIVIAKIGIQAASLEAIGQSSAPLRMMARRVRSGDTGNIEAQAARFYWPLMMGPDFRRNTDGGGINALLNYGYTVLRAATARAVAGAGLHPAIGIFHANRGNAFALADDLMEPFRPFVDMTVREIVRREGTDVTPSAKAALARLIALDLPLADETTPLATVLGRLASSLARSFETRRLALALPGLPSIDTFRALGS</sequence>
<dbReference type="GO" id="GO:0051607">
    <property type="term" value="P:defense response to virus"/>
    <property type="evidence" value="ECO:0007669"/>
    <property type="project" value="UniProtKB-UniRule"/>
</dbReference>
<dbReference type="GeneID" id="53317633"/>
<dbReference type="RefSeq" id="WP_066137202.1">
    <property type="nucleotide sequence ID" value="NZ_CP014527.1"/>
</dbReference>
<evidence type="ECO:0000256" key="6">
    <source>
        <dbReference type="ARBA" id="ARBA00023118"/>
    </source>
</evidence>
<keyword evidence="7 10" id="KW-0238">DNA-binding</keyword>
<evidence type="ECO:0000256" key="2">
    <source>
        <dbReference type="ARBA" id="ARBA00022723"/>
    </source>
</evidence>
<protein>
    <recommendedName>
        <fullName evidence="10">CRISPR-associated endonuclease Cas1</fullName>
        <ecNumber evidence="10">3.1.-.-</ecNumber>
    </recommendedName>
</protein>
<gene>
    <name evidence="10" type="primary">cas1</name>
    <name evidence="11" type="ORF">AY555_10780</name>
</gene>
<comment type="subunit">
    <text evidence="9 10">Homodimer, forms a heterotetramer with a Cas2 homodimer.</text>
</comment>
<evidence type="ECO:0000256" key="7">
    <source>
        <dbReference type="ARBA" id="ARBA00023125"/>
    </source>
</evidence>
<evidence type="ECO:0000256" key="1">
    <source>
        <dbReference type="ARBA" id="ARBA00022722"/>
    </source>
</evidence>
<dbReference type="InterPro" id="IPR042206">
    <property type="entry name" value="CRISPR-assoc_Cas1_C"/>
</dbReference>
<evidence type="ECO:0000256" key="3">
    <source>
        <dbReference type="ARBA" id="ARBA00022759"/>
    </source>
</evidence>
<keyword evidence="11" id="KW-0614">Plasmid</keyword>
<evidence type="ECO:0000313" key="12">
    <source>
        <dbReference type="Proteomes" id="UP000076066"/>
    </source>
</evidence>
<comment type="similarity">
    <text evidence="10">Belongs to the CRISPR-associated endonuclease Cas1 family.</text>
</comment>
<proteinExistence type="inferred from homology"/>
<dbReference type="PANTHER" id="PTHR34353">
    <property type="entry name" value="CRISPR-ASSOCIATED ENDONUCLEASE CAS1 1"/>
    <property type="match status" value="1"/>
</dbReference>
<organism evidence="11 12">
    <name type="scientific">Haematospirillum jordaniae</name>
    <dbReference type="NCBI Taxonomy" id="1549855"/>
    <lineage>
        <taxon>Bacteria</taxon>
        <taxon>Pseudomonadati</taxon>
        <taxon>Pseudomonadota</taxon>
        <taxon>Alphaproteobacteria</taxon>
        <taxon>Rhodospirillales</taxon>
        <taxon>Novispirillaceae</taxon>
        <taxon>Haematospirillum</taxon>
    </lineage>
</organism>
<dbReference type="GO" id="GO:0043571">
    <property type="term" value="P:maintenance of CRISPR repeat elements"/>
    <property type="evidence" value="ECO:0007669"/>
    <property type="project" value="UniProtKB-UniRule"/>
</dbReference>
<dbReference type="GO" id="GO:0003677">
    <property type="term" value="F:DNA binding"/>
    <property type="evidence" value="ECO:0007669"/>
    <property type="project" value="UniProtKB-KW"/>
</dbReference>
<evidence type="ECO:0000256" key="4">
    <source>
        <dbReference type="ARBA" id="ARBA00022801"/>
    </source>
</evidence>
<keyword evidence="8 10" id="KW-0464">Manganese</keyword>
<feature type="binding site" evidence="10">
    <location>
        <position position="147"/>
    </location>
    <ligand>
        <name>Mn(2+)</name>
        <dbReference type="ChEBI" id="CHEBI:29035"/>
    </ligand>
</feature>
<keyword evidence="2 10" id="KW-0479">Metal-binding</keyword>
<dbReference type="EMBL" id="CP014527">
    <property type="protein sequence ID" value="AMW35849.1"/>
    <property type="molecule type" value="Genomic_DNA"/>
</dbReference>
<accession>A0A145VQP3</accession>
<comment type="cofactor">
    <cofactor evidence="10">
        <name>Mg(2+)</name>
        <dbReference type="ChEBI" id="CHEBI:18420"/>
    </cofactor>
    <cofactor evidence="10">
        <name>Mn(2+)</name>
        <dbReference type="ChEBI" id="CHEBI:29035"/>
    </cofactor>
</comment>
<reference evidence="11 12" key="1">
    <citation type="submission" date="2016-02" db="EMBL/GenBank/DDBJ databases">
        <title>Complete Genome of H5569, the type strain of the newly described species Haematospirillium jordaniae.</title>
        <authorList>
            <person name="Nicholson A.C."/>
            <person name="Humrighouse B.W."/>
            <person name="Loparov V."/>
            <person name="McQuiston J.R."/>
        </authorList>
    </citation>
    <scope>NUCLEOTIDE SEQUENCE [LARGE SCALE GENOMIC DNA]</scope>
    <source>
        <strain evidence="11 12">H5569</strain>
        <plasmid evidence="12">Plasmid unnamed 2</plasmid>
    </source>
</reference>
<dbReference type="KEGG" id="hjo:AY555_10780"/>
<keyword evidence="6 10" id="KW-0051">Antiviral defense</keyword>
<dbReference type="NCBIfam" id="TIGR03639">
    <property type="entry name" value="cas1_NMENI"/>
    <property type="match status" value="1"/>
</dbReference>
<dbReference type="AlphaFoldDB" id="A0A145VQP3"/>
<keyword evidence="3 10" id="KW-0255">Endonuclease</keyword>
<keyword evidence="1 10" id="KW-0540">Nuclease</keyword>
<dbReference type="NCBIfam" id="TIGR00287">
    <property type="entry name" value="cas1"/>
    <property type="match status" value="1"/>
</dbReference>
<dbReference type="GO" id="GO:0016787">
    <property type="term" value="F:hydrolase activity"/>
    <property type="evidence" value="ECO:0007669"/>
    <property type="project" value="UniProtKB-KW"/>
</dbReference>
<evidence type="ECO:0000256" key="8">
    <source>
        <dbReference type="ARBA" id="ARBA00023211"/>
    </source>
</evidence>
<dbReference type="EC" id="3.1.-.-" evidence="10"/>
<dbReference type="HAMAP" id="MF_01470">
    <property type="entry name" value="Cas1"/>
    <property type="match status" value="1"/>
</dbReference>
<dbReference type="Proteomes" id="UP000076066">
    <property type="component" value="Plasmid unnamed 2"/>
</dbReference>
<dbReference type="InterPro" id="IPR002729">
    <property type="entry name" value="CRISPR-assoc_Cas1"/>
</dbReference>
<dbReference type="Gene3D" id="3.100.10.20">
    <property type="entry name" value="CRISPR-associated endonuclease Cas1, N-terminal domain"/>
    <property type="match status" value="1"/>
</dbReference>
<dbReference type="InterPro" id="IPR019855">
    <property type="entry name" value="CRISPR-assoc_Cas1_NMENI"/>
</dbReference>
<geneLocation type="plasmid" evidence="11 12">
    <name>unnamed 2</name>
</geneLocation>
<keyword evidence="12" id="KW-1185">Reference proteome</keyword>
<dbReference type="GO" id="GO:0004520">
    <property type="term" value="F:DNA endonuclease activity"/>
    <property type="evidence" value="ECO:0007669"/>
    <property type="project" value="InterPro"/>
</dbReference>
<feature type="binding site" evidence="10">
    <location>
        <position position="219"/>
    </location>
    <ligand>
        <name>Mn(2+)</name>
        <dbReference type="ChEBI" id="CHEBI:29035"/>
    </ligand>
</feature>
<dbReference type="OrthoDB" id="9803119at2"/>
<evidence type="ECO:0000256" key="5">
    <source>
        <dbReference type="ARBA" id="ARBA00022842"/>
    </source>
</evidence>
<dbReference type="Pfam" id="PF01867">
    <property type="entry name" value="Cas_Cas1"/>
    <property type="match status" value="1"/>
</dbReference>
<dbReference type="PANTHER" id="PTHR34353:SF2">
    <property type="entry name" value="CRISPR-ASSOCIATED ENDONUCLEASE CAS1 1"/>
    <property type="match status" value="1"/>
</dbReference>
<dbReference type="InterPro" id="IPR042211">
    <property type="entry name" value="CRISPR-assoc_Cas1_N"/>
</dbReference>
<keyword evidence="4 10" id="KW-0378">Hydrolase</keyword>
<dbReference type="Gene3D" id="1.20.120.920">
    <property type="entry name" value="CRISPR-associated endonuclease Cas1, C-terminal domain"/>
    <property type="match status" value="1"/>
</dbReference>
<dbReference type="InterPro" id="IPR050646">
    <property type="entry name" value="Cas1"/>
</dbReference>
<name>A0A145VQP3_9PROT</name>
<comment type="function">
    <text evidence="10">CRISPR (clustered regularly interspaced short palindromic repeat), is an adaptive immune system that provides protection against mobile genetic elements (viruses, transposable elements and conjugative plasmids). CRISPR clusters contain spacers, sequences complementary to antecedent mobile elements, and target invading nucleic acids. CRISPR clusters are transcribed and processed into CRISPR RNA (crRNA). Acts as a dsDNA endonuclease. Involved in the integration of spacer DNA into the CRISPR cassette.</text>
</comment>
<feature type="binding site" evidence="10">
    <location>
        <position position="204"/>
    </location>
    <ligand>
        <name>Mn(2+)</name>
        <dbReference type="ChEBI" id="CHEBI:29035"/>
    </ligand>
</feature>
<dbReference type="GO" id="GO:0046872">
    <property type="term" value="F:metal ion binding"/>
    <property type="evidence" value="ECO:0007669"/>
    <property type="project" value="UniProtKB-UniRule"/>
</dbReference>